<gene>
    <name evidence="2" type="ORF">NDN08_004560</name>
</gene>
<proteinExistence type="predicted"/>
<evidence type="ECO:0000256" key="1">
    <source>
        <dbReference type="SAM" id="Phobius"/>
    </source>
</evidence>
<sequence>MSMSISATEIYKEAKRLRASKLRKARRRETLIIYSMGVLAIFAGGSAVHRFYKPDLTLPNFDVPTELDSEIEAAQRRIQELKMKLDEKEL</sequence>
<name>A0AAV8ULS7_9RHOD</name>
<keyword evidence="1" id="KW-1133">Transmembrane helix</keyword>
<dbReference type="GO" id="GO:0034551">
    <property type="term" value="P:mitochondrial respiratory chain complex III assembly"/>
    <property type="evidence" value="ECO:0007669"/>
    <property type="project" value="InterPro"/>
</dbReference>
<evidence type="ECO:0000313" key="3">
    <source>
        <dbReference type="Proteomes" id="UP001157974"/>
    </source>
</evidence>
<reference evidence="2 3" key="1">
    <citation type="journal article" date="2023" name="Nat. Commun.">
        <title>Origin of minicircular mitochondrial genomes in red algae.</title>
        <authorList>
            <person name="Lee Y."/>
            <person name="Cho C.H."/>
            <person name="Lee Y.M."/>
            <person name="Park S.I."/>
            <person name="Yang J.H."/>
            <person name="West J.A."/>
            <person name="Bhattacharya D."/>
            <person name="Yoon H.S."/>
        </authorList>
    </citation>
    <scope>NUCLEOTIDE SEQUENCE [LARGE SCALE GENOMIC DNA]</scope>
    <source>
        <strain evidence="2 3">CCMP1338</strain>
        <tissue evidence="2">Whole cell</tissue>
    </source>
</reference>
<dbReference type="Pfam" id="PF14990">
    <property type="entry name" value="DUF4516"/>
    <property type="match status" value="1"/>
</dbReference>
<dbReference type="AlphaFoldDB" id="A0AAV8ULS7"/>
<keyword evidence="1" id="KW-0472">Membrane</keyword>
<dbReference type="GO" id="GO:0005739">
    <property type="term" value="C:mitochondrion"/>
    <property type="evidence" value="ECO:0007669"/>
    <property type="project" value="GOC"/>
</dbReference>
<evidence type="ECO:0000313" key="2">
    <source>
        <dbReference type="EMBL" id="KAJ8903453.1"/>
    </source>
</evidence>
<keyword evidence="3" id="KW-1185">Reference proteome</keyword>
<protein>
    <recommendedName>
        <fullName evidence="4">Cytochrome c oxidase assembly factor 3</fullName>
    </recommendedName>
</protein>
<accession>A0AAV8ULS7</accession>
<feature type="transmembrane region" description="Helical" evidence="1">
    <location>
        <begin position="31"/>
        <end position="52"/>
    </location>
</feature>
<dbReference type="InterPro" id="IPR027858">
    <property type="entry name" value="BRAWNIN"/>
</dbReference>
<dbReference type="EMBL" id="JAMWBK010000007">
    <property type="protein sequence ID" value="KAJ8903453.1"/>
    <property type="molecule type" value="Genomic_DNA"/>
</dbReference>
<keyword evidence="1" id="KW-0812">Transmembrane</keyword>
<comment type="caution">
    <text evidence="2">The sequence shown here is derived from an EMBL/GenBank/DDBJ whole genome shotgun (WGS) entry which is preliminary data.</text>
</comment>
<organism evidence="2 3">
    <name type="scientific">Rhodosorus marinus</name>
    <dbReference type="NCBI Taxonomy" id="101924"/>
    <lineage>
        <taxon>Eukaryota</taxon>
        <taxon>Rhodophyta</taxon>
        <taxon>Stylonematophyceae</taxon>
        <taxon>Stylonematales</taxon>
        <taxon>Stylonemataceae</taxon>
        <taxon>Rhodosorus</taxon>
    </lineage>
</organism>
<evidence type="ECO:0008006" key="4">
    <source>
        <dbReference type="Google" id="ProtNLM"/>
    </source>
</evidence>
<dbReference type="Proteomes" id="UP001157974">
    <property type="component" value="Unassembled WGS sequence"/>
</dbReference>